<comment type="caution">
    <text evidence="1">The sequence shown here is derived from an EMBL/GenBank/DDBJ whole genome shotgun (WGS) entry which is preliminary data.</text>
</comment>
<protein>
    <submittedName>
        <fullName evidence="1">Uncharacterized protein</fullName>
    </submittedName>
</protein>
<evidence type="ECO:0000313" key="1">
    <source>
        <dbReference type="EMBL" id="PYE19248.1"/>
    </source>
</evidence>
<sequence>MTGYIVFGAIMMVGLLGGILGDGTPRPNRVRPGRGVTASARRQDCELKMLEDHYSARREEVDADLREAMRRLNEAANDPDPRDRLYARMRDVDCAIEAVRYIKQGQANVAAIC</sequence>
<keyword evidence="2" id="KW-1185">Reference proteome</keyword>
<reference evidence="1 2" key="1">
    <citation type="submission" date="2018-06" db="EMBL/GenBank/DDBJ databases">
        <title>Genomic Encyclopedia of Type Strains, Phase IV (KMG-IV): sequencing the most valuable type-strain genomes for metagenomic binning, comparative biology and taxonomic classification.</title>
        <authorList>
            <person name="Goeker M."/>
        </authorList>
    </citation>
    <scope>NUCLEOTIDE SEQUENCE [LARGE SCALE GENOMIC DNA]</scope>
    <source>
        <strain evidence="1 2">DSM 45521</strain>
    </source>
</reference>
<evidence type="ECO:0000313" key="2">
    <source>
        <dbReference type="Proteomes" id="UP000247591"/>
    </source>
</evidence>
<dbReference type="AlphaFoldDB" id="A0A318RTF4"/>
<proteinExistence type="predicted"/>
<dbReference type="RefSeq" id="WP_110468480.1">
    <property type="nucleotide sequence ID" value="NZ_QJSP01000003.1"/>
</dbReference>
<dbReference type="EMBL" id="QJSP01000003">
    <property type="protein sequence ID" value="PYE19248.1"/>
    <property type="molecule type" value="Genomic_DNA"/>
</dbReference>
<accession>A0A318RTF4</accession>
<organism evidence="1 2">
    <name type="scientific">Williamsia limnetica</name>
    <dbReference type="NCBI Taxonomy" id="882452"/>
    <lineage>
        <taxon>Bacteria</taxon>
        <taxon>Bacillati</taxon>
        <taxon>Actinomycetota</taxon>
        <taxon>Actinomycetes</taxon>
        <taxon>Mycobacteriales</taxon>
        <taxon>Nocardiaceae</taxon>
        <taxon>Williamsia</taxon>
    </lineage>
</organism>
<name>A0A318RTF4_WILLI</name>
<dbReference type="Proteomes" id="UP000247591">
    <property type="component" value="Unassembled WGS sequence"/>
</dbReference>
<gene>
    <name evidence="1" type="ORF">DFR67_103159</name>
</gene>